<evidence type="ECO:0000256" key="2">
    <source>
        <dbReference type="ARBA" id="ARBA00022676"/>
    </source>
</evidence>
<dbReference type="OrthoDB" id="5835829at2759"/>
<proteinExistence type="inferred from homology"/>
<accession>A0A445B945</accession>
<dbReference type="Gramene" id="arahy.Tifrunner.gnm2.ann2.Ah10g106000.1">
    <property type="protein sequence ID" value="arahy.Tifrunner.gnm2.ann2.Ah10g106000.1-CDS"/>
    <property type="gene ID" value="arahy.Tifrunner.gnm2.ann2.Ah10g106000"/>
</dbReference>
<dbReference type="InterPro" id="IPR058980">
    <property type="entry name" value="Glyco_transf_N"/>
</dbReference>
<comment type="caution">
    <text evidence="7">The sequence shown here is derived from an EMBL/GenBank/DDBJ whole genome shotgun (WGS) entry which is preliminary data.</text>
</comment>
<sequence>MSCSGKSQPHVVCVPFPAQGHINPFMQLARILHFNGFHVTFVNSELNQKRIAKFLGPNFVKNQHGFHFETIPDGLPPPQDDANHHDNTALCDSTRKHCLEPFKDLLMKLNSSSEVPNVSYIISDGAMSFAIKAAQELKIPEAQFWTTSACGFMAYLQFGELANRGIIPFKDQESITECVLNNPIDWIPGMKNIRLKDMPSFIRTTTLEETMFDFMGSEAQNCLKSSTIIFNTFQDLELEVLDAIKNDTFPNIYNIGPLPFLGSHVFNNNKDKLMSHGSSSLWLEDSSCLNWLDKWQPNSVVYVNYGSWTVMSEDHLKEFAWGLANSNHPFLWIIRDNIVMGESAILPMEFSNEIRDRGYITSWCPQEKVLSHSSIGVFLTHCGWNSVIEALCGGVPIICWPFFADQQTNCRYVCANWRFGVELRHDVERGEVAEVVKEMMEGEIGRELKKNVLEWRKKALEATHVGGSSYNDFNRLVEEALRFQNVV</sequence>
<dbReference type="SUPFAM" id="SSF53756">
    <property type="entry name" value="UDP-Glycosyltransferase/glycogen phosphorylase"/>
    <property type="match status" value="1"/>
</dbReference>
<dbReference type="PROSITE" id="PS00375">
    <property type="entry name" value="UDPGT"/>
    <property type="match status" value="1"/>
</dbReference>
<dbReference type="PANTHER" id="PTHR11926:SF1365">
    <property type="entry name" value="GLYCOSYLTRANSFERASE"/>
    <property type="match status" value="1"/>
</dbReference>
<dbReference type="GO" id="GO:0080043">
    <property type="term" value="F:quercetin 3-O-glucosyltransferase activity"/>
    <property type="evidence" value="ECO:0007669"/>
    <property type="project" value="TreeGrafter"/>
</dbReference>
<dbReference type="GO" id="GO:0080044">
    <property type="term" value="F:quercetin 7-O-glucosyltransferase activity"/>
    <property type="evidence" value="ECO:0007669"/>
    <property type="project" value="TreeGrafter"/>
</dbReference>
<keyword evidence="8" id="KW-1185">Reference proteome</keyword>
<dbReference type="FunFam" id="3.40.50.2000:FF:000027">
    <property type="entry name" value="Glycosyltransferase"/>
    <property type="match status" value="1"/>
</dbReference>
<evidence type="ECO:0000256" key="5">
    <source>
        <dbReference type="RuleBase" id="RU362057"/>
    </source>
</evidence>
<dbReference type="STRING" id="3818.A0A445B945"/>
<dbReference type="SMR" id="A0A445B945"/>
<dbReference type="Gene3D" id="3.40.50.2000">
    <property type="entry name" value="Glycogen Phosphorylase B"/>
    <property type="match status" value="2"/>
</dbReference>
<dbReference type="EC" id="2.4.1.-" evidence="5"/>
<dbReference type="InterPro" id="IPR002213">
    <property type="entry name" value="UDP_glucos_trans"/>
</dbReference>
<keyword evidence="2 4" id="KW-0328">Glycosyltransferase</keyword>
<keyword evidence="3 4" id="KW-0808">Transferase</keyword>
<evidence type="ECO:0000259" key="6">
    <source>
        <dbReference type="Pfam" id="PF26168"/>
    </source>
</evidence>
<dbReference type="EMBL" id="SDMP01000010">
    <property type="protein sequence ID" value="RYR35176.1"/>
    <property type="molecule type" value="Genomic_DNA"/>
</dbReference>
<evidence type="ECO:0000313" key="8">
    <source>
        <dbReference type="Proteomes" id="UP000289738"/>
    </source>
</evidence>
<dbReference type="AlphaFoldDB" id="A0A445B945"/>
<dbReference type="InterPro" id="IPR035595">
    <property type="entry name" value="UDP_glycos_trans_CS"/>
</dbReference>
<name>A0A445B945_ARAHY</name>
<evidence type="ECO:0000256" key="4">
    <source>
        <dbReference type="RuleBase" id="RU003718"/>
    </source>
</evidence>
<dbReference type="Pfam" id="PF26168">
    <property type="entry name" value="Glyco_transf_N"/>
    <property type="match status" value="1"/>
</dbReference>
<dbReference type="PANTHER" id="PTHR11926">
    <property type="entry name" value="GLUCOSYL/GLUCURONOSYL TRANSFERASES"/>
    <property type="match status" value="1"/>
</dbReference>
<organism evidence="7 8">
    <name type="scientific">Arachis hypogaea</name>
    <name type="common">Peanut</name>
    <dbReference type="NCBI Taxonomy" id="3818"/>
    <lineage>
        <taxon>Eukaryota</taxon>
        <taxon>Viridiplantae</taxon>
        <taxon>Streptophyta</taxon>
        <taxon>Embryophyta</taxon>
        <taxon>Tracheophyta</taxon>
        <taxon>Spermatophyta</taxon>
        <taxon>Magnoliopsida</taxon>
        <taxon>eudicotyledons</taxon>
        <taxon>Gunneridae</taxon>
        <taxon>Pentapetalae</taxon>
        <taxon>rosids</taxon>
        <taxon>fabids</taxon>
        <taxon>Fabales</taxon>
        <taxon>Fabaceae</taxon>
        <taxon>Papilionoideae</taxon>
        <taxon>50 kb inversion clade</taxon>
        <taxon>dalbergioids sensu lato</taxon>
        <taxon>Dalbergieae</taxon>
        <taxon>Pterocarpus clade</taxon>
        <taxon>Arachis</taxon>
    </lineage>
</organism>
<reference evidence="7 8" key="1">
    <citation type="submission" date="2019-01" db="EMBL/GenBank/DDBJ databases">
        <title>Sequencing of cultivated peanut Arachis hypogaea provides insights into genome evolution and oil improvement.</title>
        <authorList>
            <person name="Chen X."/>
        </authorList>
    </citation>
    <scope>NUCLEOTIDE SEQUENCE [LARGE SCALE GENOMIC DNA]</scope>
    <source>
        <strain evidence="8">cv. Fuhuasheng</strain>
        <tissue evidence="7">Leaves</tissue>
    </source>
</reference>
<comment type="similarity">
    <text evidence="1 4">Belongs to the UDP-glycosyltransferase family.</text>
</comment>
<protein>
    <recommendedName>
        <fullName evidence="5">Glycosyltransferase</fullName>
        <ecNumber evidence="5">2.4.1.-</ecNumber>
    </recommendedName>
</protein>
<dbReference type="Proteomes" id="UP000289738">
    <property type="component" value="Chromosome A10"/>
</dbReference>
<evidence type="ECO:0000256" key="1">
    <source>
        <dbReference type="ARBA" id="ARBA00009995"/>
    </source>
</evidence>
<evidence type="ECO:0000256" key="3">
    <source>
        <dbReference type="ARBA" id="ARBA00022679"/>
    </source>
</evidence>
<dbReference type="FunFam" id="3.40.50.2000:FF:000065">
    <property type="entry name" value="Glycosyltransferase"/>
    <property type="match status" value="1"/>
</dbReference>
<dbReference type="Pfam" id="PF00201">
    <property type="entry name" value="UDPGT"/>
    <property type="match status" value="1"/>
</dbReference>
<feature type="domain" description="Glycosyltransferase N-terminal" evidence="6">
    <location>
        <begin position="11"/>
        <end position="151"/>
    </location>
</feature>
<evidence type="ECO:0000313" key="7">
    <source>
        <dbReference type="EMBL" id="RYR35176.1"/>
    </source>
</evidence>
<gene>
    <name evidence="7" type="ORF">Ahy_A10g050307</name>
</gene>
<dbReference type="CDD" id="cd03784">
    <property type="entry name" value="GT1_Gtf-like"/>
    <property type="match status" value="1"/>
</dbReference>